<evidence type="ECO:0000313" key="8">
    <source>
        <dbReference type="Proteomes" id="UP000002420"/>
    </source>
</evidence>
<feature type="binding site" evidence="5">
    <location>
        <position position="97"/>
    </location>
    <ligand>
        <name>Mg(2+)</name>
        <dbReference type="ChEBI" id="CHEBI:18420"/>
    </ligand>
</feature>
<sequence>MKPYLFVDTDVVLDLLARREPFYDAAARLFSEAEAGNLTLCVSSLTFANLFYLLRKQHSGPQAQQVLRTFKQLVSVVAVDDTIVEQALHAGFTDFEDALQYFCALSARCSGLITRNVRHYRKSSIRVVTAEGYFAAAG</sequence>
<keyword evidence="3 5" id="KW-0479">Metal-binding</keyword>
<keyword evidence="5" id="KW-0460">Magnesium</keyword>
<proteinExistence type="inferred from homology"/>
<dbReference type="HOGENOM" id="CLU_124456_3_1_7"/>
<feature type="binding site" evidence="5">
    <location>
        <position position="8"/>
    </location>
    <ligand>
        <name>Mg(2+)</name>
        <dbReference type="ChEBI" id="CHEBI:18420"/>
    </ligand>
</feature>
<keyword evidence="8" id="KW-1185">Reference proteome</keyword>
<dbReference type="Proteomes" id="UP000002420">
    <property type="component" value="Chromosome"/>
</dbReference>
<evidence type="ECO:0000256" key="3">
    <source>
        <dbReference type="ARBA" id="ARBA00022723"/>
    </source>
</evidence>
<dbReference type="GO" id="GO:0004540">
    <property type="term" value="F:RNA nuclease activity"/>
    <property type="evidence" value="ECO:0007669"/>
    <property type="project" value="InterPro"/>
</dbReference>
<dbReference type="SUPFAM" id="SSF88723">
    <property type="entry name" value="PIN domain-like"/>
    <property type="match status" value="1"/>
</dbReference>
<reference evidence="7 8" key="1">
    <citation type="submission" date="2008-05" db="EMBL/GenBank/DDBJ databases">
        <title>Complete sequence of chromosome of Geobacter lovleyi SZ.</title>
        <authorList>
            <consortium name="US DOE Joint Genome Institute"/>
            <person name="Lucas S."/>
            <person name="Copeland A."/>
            <person name="Lapidus A."/>
            <person name="Glavina del Rio T."/>
            <person name="Dalin E."/>
            <person name="Tice H."/>
            <person name="Bruce D."/>
            <person name="Goodwin L."/>
            <person name="Pitluck S."/>
            <person name="Chertkov O."/>
            <person name="Meincke L."/>
            <person name="Brettin T."/>
            <person name="Detter J.C."/>
            <person name="Han C."/>
            <person name="Tapia R."/>
            <person name="Kuske C.R."/>
            <person name="Schmutz J."/>
            <person name="Larimer F."/>
            <person name="Land M."/>
            <person name="Hauser L."/>
            <person name="Kyrpides N."/>
            <person name="Mikhailova N."/>
            <person name="Sung Y."/>
            <person name="Fletcher K.E."/>
            <person name="Ritalahti K.M."/>
            <person name="Loeffler F.E."/>
            <person name="Richardson P."/>
        </authorList>
    </citation>
    <scope>NUCLEOTIDE SEQUENCE [LARGE SCALE GENOMIC DNA]</scope>
    <source>
        <strain evidence="8">ATCC BAA-1151 / DSM 17278 / SZ</strain>
    </source>
</reference>
<evidence type="ECO:0000256" key="1">
    <source>
        <dbReference type="ARBA" id="ARBA00022649"/>
    </source>
</evidence>
<feature type="domain" description="PIN" evidence="6">
    <location>
        <begin position="6"/>
        <end position="118"/>
    </location>
</feature>
<dbReference type="OrthoDB" id="3232645at2"/>
<dbReference type="eggNOG" id="COG1848">
    <property type="taxonomic scope" value="Bacteria"/>
</dbReference>
<dbReference type="EC" id="3.1.-.-" evidence="5"/>
<evidence type="ECO:0000313" key="7">
    <source>
        <dbReference type="EMBL" id="ACD93805.1"/>
    </source>
</evidence>
<comment type="similarity">
    <text evidence="5">Belongs to the PINc/VapC protein family.</text>
</comment>
<evidence type="ECO:0000256" key="2">
    <source>
        <dbReference type="ARBA" id="ARBA00022722"/>
    </source>
</evidence>
<dbReference type="RefSeq" id="WP_012468164.1">
    <property type="nucleotide sequence ID" value="NC_010814.1"/>
</dbReference>
<gene>
    <name evidence="5" type="primary">vapC</name>
    <name evidence="7" type="ordered locus">Glov_0067</name>
</gene>
<dbReference type="InterPro" id="IPR022907">
    <property type="entry name" value="VapC_family"/>
</dbReference>
<accession>B3E9D9</accession>
<name>B3E9D9_TRIL1</name>
<keyword evidence="2 5" id="KW-0540">Nuclease</keyword>
<keyword evidence="1 5" id="KW-1277">Toxin-antitoxin system</keyword>
<comment type="function">
    <text evidence="5">Toxic component of a toxin-antitoxin (TA) system. An RNase.</text>
</comment>
<organism evidence="7 8">
    <name type="scientific">Trichlorobacter lovleyi (strain ATCC BAA-1151 / DSM 17278 / SZ)</name>
    <name type="common">Geobacter lovleyi</name>
    <dbReference type="NCBI Taxonomy" id="398767"/>
    <lineage>
        <taxon>Bacteria</taxon>
        <taxon>Pseudomonadati</taxon>
        <taxon>Thermodesulfobacteriota</taxon>
        <taxon>Desulfuromonadia</taxon>
        <taxon>Geobacterales</taxon>
        <taxon>Geobacteraceae</taxon>
        <taxon>Trichlorobacter</taxon>
    </lineage>
</organism>
<dbReference type="Gene3D" id="3.40.50.1010">
    <property type="entry name" value="5'-nuclease"/>
    <property type="match status" value="1"/>
</dbReference>
<dbReference type="AlphaFoldDB" id="B3E9D9"/>
<dbReference type="InterPro" id="IPR002716">
    <property type="entry name" value="PIN_dom"/>
</dbReference>
<evidence type="ECO:0000259" key="6">
    <source>
        <dbReference type="Pfam" id="PF13470"/>
    </source>
</evidence>
<keyword evidence="4 5" id="KW-0378">Hydrolase</keyword>
<evidence type="ECO:0000256" key="4">
    <source>
        <dbReference type="ARBA" id="ARBA00022801"/>
    </source>
</evidence>
<dbReference type="Pfam" id="PF13470">
    <property type="entry name" value="PIN_3"/>
    <property type="match status" value="1"/>
</dbReference>
<keyword evidence="5" id="KW-0800">Toxin</keyword>
<dbReference type="GO" id="GO:0016787">
    <property type="term" value="F:hydrolase activity"/>
    <property type="evidence" value="ECO:0007669"/>
    <property type="project" value="UniProtKB-KW"/>
</dbReference>
<protein>
    <recommendedName>
        <fullName evidence="5">Ribonuclease VapC</fullName>
        <shortName evidence="5">RNase VapC</shortName>
        <ecNumber evidence="5">3.1.-.-</ecNumber>
    </recommendedName>
    <alternativeName>
        <fullName evidence="5">Toxin VapC</fullName>
    </alternativeName>
</protein>
<dbReference type="InterPro" id="IPR029060">
    <property type="entry name" value="PIN-like_dom_sf"/>
</dbReference>
<dbReference type="KEGG" id="glo:Glov_0067"/>
<dbReference type="STRING" id="398767.Glov_0067"/>
<comment type="cofactor">
    <cofactor evidence="5">
        <name>Mg(2+)</name>
        <dbReference type="ChEBI" id="CHEBI:18420"/>
    </cofactor>
</comment>
<dbReference type="GO" id="GO:0090729">
    <property type="term" value="F:toxin activity"/>
    <property type="evidence" value="ECO:0007669"/>
    <property type="project" value="UniProtKB-KW"/>
</dbReference>
<evidence type="ECO:0000256" key="5">
    <source>
        <dbReference type="HAMAP-Rule" id="MF_00265"/>
    </source>
</evidence>
<dbReference type="EMBL" id="CP001089">
    <property type="protein sequence ID" value="ACD93805.1"/>
    <property type="molecule type" value="Genomic_DNA"/>
</dbReference>
<dbReference type="HAMAP" id="MF_00265">
    <property type="entry name" value="VapC_Nob1"/>
    <property type="match status" value="1"/>
</dbReference>
<dbReference type="GO" id="GO:0000287">
    <property type="term" value="F:magnesium ion binding"/>
    <property type="evidence" value="ECO:0007669"/>
    <property type="project" value="UniProtKB-UniRule"/>
</dbReference>